<proteinExistence type="predicted"/>
<accession>A0A075MXI3</accession>
<gene>
    <name evidence="1" type="ORF">NTE_01956</name>
</gene>
<dbReference type="EMBL" id="CP007174">
    <property type="protein sequence ID" value="AIF84014.1"/>
    <property type="molecule type" value="Genomic_DNA"/>
</dbReference>
<evidence type="ECO:0000313" key="2">
    <source>
        <dbReference type="Proteomes" id="UP000028194"/>
    </source>
</evidence>
<reference evidence="1 2" key="1">
    <citation type="journal article" date="2014" name="PLoS ONE">
        <title>Genome Sequence of Candidatus Nitrososphaera evergladensis from Group I.1b Enriched from Everglades Soil Reveals Novel Genomic Features of the Ammonia-Oxidizing Archaea.</title>
        <authorList>
            <person name="Zhalnina K.V."/>
            <person name="Dias R."/>
            <person name="Leonard M.T."/>
            <person name="Dorr de Quadros P."/>
            <person name="Camargo F.A."/>
            <person name="Drew J.C."/>
            <person name="Farmerie W.G."/>
            <person name="Daroub S.H."/>
            <person name="Triplett E.W."/>
        </authorList>
    </citation>
    <scope>NUCLEOTIDE SEQUENCE [LARGE SCALE GENOMIC DNA]</scope>
    <source>
        <strain evidence="1 2">SR1</strain>
    </source>
</reference>
<sequence>MVLPKSLLIVAGAVGVASILAAVFISSPSIVAAKEPFVNVTIDGLKETYKAGEPVDFVVKVKGYGCDMGFPTVVIMKQENQTQIPVWSRMGEIRLSAIGSVCESTDFYKERHIGDVQKYNKDEQERLRTVGSVPIILNGGKYAVTVEGGVVSTTVTKEFFVGATR</sequence>
<dbReference type="HOGENOM" id="CLU_1623513_0_0_2"/>
<evidence type="ECO:0000313" key="1">
    <source>
        <dbReference type="EMBL" id="AIF84014.1"/>
    </source>
</evidence>
<keyword evidence="2" id="KW-1185">Reference proteome</keyword>
<dbReference type="KEGG" id="nev:NTE_01956"/>
<dbReference type="Proteomes" id="UP000028194">
    <property type="component" value="Chromosome"/>
</dbReference>
<organism evidence="1 2">
    <name type="scientific">Candidatus Nitrososphaera evergladensis SR1</name>
    <dbReference type="NCBI Taxonomy" id="1459636"/>
    <lineage>
        <taxon>Archaea</taxon>
        <taxon>Nitrososphaerota</taxon>
        <taxon>Nitrososphaeria</taxon>
        <taxon>Nitrososphaerales</taxon>
        <taxon>Nitrososphaeraceae</taxon>
        <taxon>Nitrososphaera</taxon>
    </lineage>
</organism>
<dbReference type="AlphaFoldDB" id="A0A075MXI3"/>
<dbReference type="GeneID" id="41597704"/>
<protein>
    <submittedName>
        <fullName evidence="1">Uncharacterized protein</fullName>
    </submittedName>
</protein>
<dbReference type="STRING" id="1459636.NTE_01956"/>
<dbReference type="OrthoDB" id="378735at2157"/>
<name>A0A075MXI3_9ARCH</name>
<dbReference type="RefSeq" id="WP_148700671.1">
    <property type="nucleotide sequence ID" value="NZ_CP007174.1"/>
</dbReference>